<reference evidence="2" key="1">
    <citation type="journal article" date="2019" name="Int. J. Syst. Evol. Microbiol.">
        <title>The Global Catalogue of Microorganisms (GCM) 10K type strain sequencing project: providing services to taxonomists for standard genome sequencing and annotation.</title>
        <authorList>
            <consortium name="The Broad Institute Genomics Platform"/>
            <consortium name="The Broad Institute Genome Sequencing Center for Infectious Disease"/>
            <person name="Wu L."/>
            <person name="Ma J."/>
        </authorList>
    </citation>
    <scope>NUCLEOTIDE SEQUENCE [LARGE SCALE GENOMIC DNA]</scope>
    <source>
        <strain evidence="2">NBRC 112502</strain>
    </source>
</reference>
<evidence type="ECO:0000313" key="1">
    <source>
        <dbReference type="EMBL" id="GLR67990.1"/>
    </source>
</evidence>
<evidence type="ECO:0000313" key="2">
    <source>
        <dbReference type="Proteomes" id="UP001156641"/>
    </source>
</evidence>
<dbReference type="RefSeq" id="WP_284258815.1">
    <property type="nucleotide sequence ID" value="NZ_BSOS01000073.1"/>
</dbReference>
<proteinExistence type="predicted"/>
<keyword evidence="2" id="KW-1185">Reference proteome</keyword>
<dbReference type="Proteomes" id="UP001156641">
    <property type="component" value="Unassembled WGS sequence"/>
</dbReference>
<dbReference type="EMBL" id="BSOS01000073">
    <property type="protein sequence ID" value="GLR67990.1"/>
    <property type="molecule type" value="Genomic_DNA"/>
</dbReference>
<protein>
    <submittedName>
        <fullName evidence="1">Uncharacterized protein</fullName>
    </submittedName>
</protein>
<organism evidence="1 2">
    <name type="scientific">Acidocella aquatica</name>
    <dbReference type="NCBI Taxonomy" id="1922313"/>
    <lineage>
        <taxon>Bacteria</taxon>
        <taxon>Pseudomonadati</taxon>
        <taxon>Pseudomonadota</taxon>
        <taxon>Alphaproteobacteria</taxon>
        <taxon>Acetobacterales</taxon>
        <taxon>Acidocellaceae</taxon>
        <taxon>Acidocella</taxon>
    </lineage>
</organism>
<comment type="caution">
    <text evidence="1">The sequence shown here is derived from an EMBL/GenBank/DDBJ whole genome shotgun (WGS) entry which is preliminary data.</text>
</comment>
<name>A0ABQ6A6B0_9PROT</name>
<sequence>MAKRFWLIRGYKEFETIYEEFIPQGLLSDRKLRELLTCLAAKEGVTYNEVAGVYVKRGTKLAHGALDVQKNETNLEYICGNYPNFVAVLVDENHDLIKRNLL</sequence>
<gene>
    <name evidence="1" type="ORF">GCM10010909_26710</name>
</gene>
<accession>A0ABQ6A6B0</accession>